<comment type="caution">
    <text evidence="3">The sequence shown here is derived from an EMBL/GenBank/DDBJ whole genome shotgun (WGS) entry which is preliminary data.</text>
</comment>
<dbReference type="Pfam" id="PF26456">
    <property type="entry name" value="DUF8135"/>
    <property type="match status" value="1"/>
</dbReference>
<gene>
    <name evidence="3" type="ORF">D8Y22_05180</name>
</gene>
<proteinExistence type="predicted"/>
<feature type="compositionally biased region" description="Acidic residues" evidence="1">
    <location>
        <begin position="15"/>
        <end position="25"/>
    </location>
</feature>
<evidence type="ECO:0000313" key="3">
    <source>
        <dbReference type="EMBL" id="THE65917.1"/>
    </source>
</evidence>
<organism evidence="3 4">
    <name type="scientific">Salinadaptatus halalkaliphilus</name>
    <dbReference type="NCBI Taxonomy" id="2419781"/>
    <lineage>
        <taxon>Archaea</taxon>
        <taxon>Methanobacteriati</taxon>
        <taxon>Methanobacteriota</taxon>
        <taxon>Stenosarchaea group</taxon>
        <taxon>Halobacteria</taxon>
        <taxon>Halobacteriales</taxon>
        <taxon>Natrialbaceae</taxon>
        <taxon>Salinadaptatus</taxon>
    </lineage>
</organism>
<dbReference type="InterPro" id="IPR058448">
    <property type="entry name" value="DUF8135"/>
</dbReference>
<name>A0A4V3VLJ9_9EURY</name>
<sequence>MTDRDTEATDRPIDDPDETIDDDSHDADRSIGPADETDIDTDDDRVSPAEPAVPLGELAARVDDDGATASSSARSTTDDVDELFDQEPVTEIDSDRLWERLEDGTSVPIGETDREIREIDAQNYCHQCEHFAKPPTVACTREDTDIIELAALGTFRVADCPIVLEDEALEDDRH</sequence>
<evidence type="ECO:0000313" key="4">
    <source>
        <dbReference type="Proteomes" id="UP000318864"/>
    </source>
</evidence>
<keyword evidence="4" id="KW-1185">Reference proteome</keyword>
<accession>A0A4V3VLJ9</accession>
<evidence type="ECO:0000256" key="1">
    <source>
        <dbReference type="SAM" id="MobiDB-lite"/>
    </source>
</evidence>
<evidence type="ECO:0000259" key="2">
    <source>
        <dbReference type="Pfam" id="PF26456"/>
    </source>
</evidence>
<protein>
    <recommendedName>
        <fullName evidence="2">DUF8135 domain-containing protein</fullName>
    </recommendedName>
</protein>
<feature type="compositionally biased region" description="Acidic residues" evidence="1">
    <location>
        <begin position="78"/>
        <end position="91"/>
    </location>
</feature>
<feature type="compositionally biased region" description="Basic and acidic residues" evidence="1">
    <location>
        <begin position="1"/>
        <end position="14"/>
    </location>
</feature>
<reference evidence="3 4" key="1">
    <citation type="submission" date="2018-10" db="EMBL/GenBank/DDBJ databases">
        <title>Natronolimnobius sp. XQ-INN 246 isolated from Inner Mongolia Autonomous Region of China.</title>
        <authorList>
            <person name="Xue Q."/>
        </authorList>
    </citation>
    <scope>NUCLEOTIDE SEQUENCE [LARGE SCALE GENOMIC DNA]</scope>
    <source>
        <strain evidence="3 4">XQ-INN 246</strain>
    </source>
</reference>
<dbReference type="AlphaFoldDB" id="A0A4V3VLJ9"/>
<dbReference type="RefSeq" id="WP_141463649.1">
    <property type="nucleotide sequence ID" value="NZ_RBZW01000014.1"/>
</dbReference>
<dbReference type="EMBL" id="RBZW01000014">
    <property type="protein sequence ID" value="THE65917.1"/>
    <property type="molecule type" value="Genomic_DNA"/>
</dbReference>
<feature type="domain" description="DUF8135" evidence="2">
    <location>
        <begin position="117"/>
        <end position="166"/>
    </location>
</feature>
<feature type="region of interest" description="Disordered" evidence="1">
    <location>
        <begin position="1"/>
        <end position="91"/>
    </location>
</feature>
<dbReference type="OrthoDB" id="204982at2157"/>
<dbReference type="Proteomes" id="UP000318864">
    <property type="component" value="Unassembled WGS sequence"/>
</dbReference>